<reference evidence="3" key="1">
    <citation type="submission" date="2017-02" db="EMBL/GenBank/DDBJ databases">
        <authorList>
            <person name="Varghese N."/>
            <person name="Submissions S."/>
        </authorList>
    </citation>
    <scope>NUCLEOTIDE SEQUENCE [LARGE SCALE GENOMIC DNA]</scope>
    <source>
        <strain evidence="3">DSM 22224</strain>
    </source>
</reference>
<accession>A0A1T4RHV2</accession>
<gene>
    <name evidence="2" type="ORF">SAMN04488128_1021163</name>
</gene>
<dbReference type="PANTHER" id="PTHR43441:SF12">
    <property type="entry name" value="RIBOSOMAL N-ACETYLTRANSFERASE YDAF-RELATED"/>
    <property type="match status" value="1"/>
</dbReference>
<name>A0A1T4RHV2_9BACT</name>
<dbReference type="CDD" id="cd04301">
    <property type="entry name" value="NAT_SF"/>
    <property type="match status" value="1"/>
</dbReference>
<organism evidence="2 3">
    <name type="scientific">Chitinophaga eiseniae</name>
    <dbReference type="NCBI Taxonomy" id="634771"/>
    <lineage>
        <taxon>Bacteria</taxon>
        <taxon>Pseudomonadati</taxon>
        <taxon>Bacteroidota</taxon>
        <taxon>Chitinophagia</taxon>
        <taxon>Chitinophagales</taxon>
        <taxon>Chitinophagaceae</taxon>
        <taxon>Chitinophaga</taxon>
    </lineage>
</organism>
<dbReference type="Gene3D" id="3.40.630.30">
    <property type="match status" value="1"/>
</dbReference>
<protein>
    <submittedName>
        <fullName evidence="2">Ribosomal-protein-serine acetyltransferase</fullName>
    </submittedName>
</protein>
<sequence length="181" mass="21227">MLDIPVNEDIYLRQLTMQDAPLVYKQLDASRKSLRKFLPWVDYNTNEEHSARFIQMMQRKAEEQEAIALGIWYQHHLCGVMDLHGWDHQVQKAEIGYWVGETFQGKGIATAACRALISYAFKKLRLNKIEIRFVLQNERSGQIPIKLGFTREGILRHNAKLHGQFVDMVVMGVLRQDWKHY</sequence>
<keyword evidence="3" id="KW-1185">Reference proteome</keyword>
<dbReference type="GO" id="GO:0008999">
    <property type="term" value="F:protein-N-terminal-alanine acetyltransferase activity"/>
    <property type="evidence" value="ECO:0007669"/>
    <property type="project" value="TreeGrafter"/>
</dbReference>
<dbReference type="InterPro" id="IPR000182">
    <property type="entry name" value="GNAT_dom"/>
</dbReference>
<dbReference type="EMBL" id="FUWZ01000002">
    <property type="protein sequence ID" value="SKA15513.1"/>
    <property type="molecule type" value="Genomic_DNA"/>
</dbReference>
<dbReference type="InterPro" id="IPR016181">
    <property type="entry name" value="Acyl_CoA_acyltransferase"/>
</dbReference>
<dbReference type="AlphaFoldDB" id="A0A1T4RHV2"/>
<proteinExistence type="predicted"/>
<dbReference type="PROSITE" id="PS51186">
    <property type="entry name" value="GNAT"/>
    <property type="match status" value="1"/>
</dbReference>
<dbReference type="Proteomes" id="UP000190367">
    <property type="component" value="Unassembled WGS sequence"/>
</dbReference>
<dbReference type="GO" id="GO:0005737">
    <property type="term" value="C:cytoplasm"/>
    <property type="evidence" value="ECO:0007669"/>
    <property type="project" value="TreeGrafter"/>
</dbReference>
<dbReference type="GO" id="GO:1990189">
    <property type="term" value="F:protein N-terminal-serine acetyltransferase activity"/>
    <property type="evidence" value="ECO:0007669"/>
    <property type="project" value="TreeGrafter"/>
</dbReference>
<evidence type="ECO:0000313" key="2">
    <source>
        <dbReference type="EMBL" id="SKA15513.1"/>
    </source>
</evidence>
<evidence type="ECO:0000313" key="3">
    <source>
        <dbReference type="Proteomes" id="UP000190367"/>
    </source>
</evidence>
<dbReference type="SUPFAM" id="SSF55729">
    <property type="entry name" value="Acyl-CoA N-acyltransferases (Nat)"/>
    <property type="match status" value="1"/>
</dbReference>
<feature type="domain" description="N-acetyltransferase" evidence="1">
    <location>
        <begin position="10"/>
        <end position="176"/>
    </location>
</feature>
<dbReference type="Pfam" id="PF13302">
    <property type="entry name" value="Acetyltransf_3"/>
    <property type="match status" value="1"/>
</dbReference>
<dbReference type="STRING" id="634771.SAMN04488128_1021163"/>
<dbReference type="PANTHER" id="PTHR43441">
    <property type="entry name" value="RIBOSOMAL-PROTEIN-SERINE ACETYLTRANSFERASE"/>
    <property type="match status" value="1"/>
</dbReference>
<keyword evidence="2" id="KW-0808">Transferase</keyword>
<dbReference type="InterPro" id="IPR051908">
    <property type="entry name" value="Ribosomal_N-acetyltransferase"/>
</dbReference>
<dbReference type="OrthoDB" id="9811523at2"/>
<evidence type="ECO:0000259" key="1">
    <source>
        <dbReference type="PROSITE" id="PS51186"/>
    </source>
</evidence>
<dbReference type="RefSeq" id="WP_159456035.1">
    <property type="nucleotide sequence ID" value="NZ_FUWZ01000002.1"/>
</dbReference>